<evidence type="ECO:0000313" key="2">
    <source>
        <dbReference type="Proteomes" id="UP001153331"/>
    </source>
</evidence>
<organism evidence="1 2">
    <name type="scientific">Boeremia exigua</name>
    <dbReference type="NCBI Taxonomy" id="749465"/>
    <lineage>
        <taxon>Eukaryota</taxon>
        <taxon>Fungi</taxon>
        <taxon>Dikarya</taxon>
        <taxon>Ascomycota</taxon>
        <taxon>Pezizomycotina</taxon>
        <taxon>Dothideomycetes</taxon>
        <taxon>Pleosporomycetidae</taxon>
        <taxon>Pleosporales</taxon>
        <taxon>Pleosporineae</taxon>
        <taxon>Didymellaceae</taxon>
        <taxon>Boeremia</taxon>
    </lineage>
</organism>
<proteinExistence type="predicted"/>
<evidence type="ECO:0000313" key="1">
    <source>
        <dbReference type="EMBL" id="KAJ8115832.1"/>
    </source>
</evidence>
<reference evidence="1" key="1">
    <citation type="submission" date="2022-11" db="EMBL/GenBank/DDBJ databases">
        <title>Genome Sequence of Boeremia exigua.</title>
        <authorList>
            <person name="Buettner E."/>
        </authorList>
    </citation>
    <scope>NUCLEOTIDE SEQUENCE</scope>
    <source>
        <strain evidence="1">CU02</strain>
    </source>
</reference>
<accession>A0ACC2IL22</accession>
<dbReference type="EMBL" id="JAPHNI010000120">
    <property type="protein sequence ID" value="KAJ8115832.1"/>
    <property type="molecule type" value="Genomic_DNA"/>
</dbReference>
<dbReference type="Proteomes" id="UP001153331">
    <property type="component" value="Unassembled WGS sequence"/>
</dbReference>
<sequence>MVLQEQAFVKAPHEETADSGSLQPIQLALCLEVRTVVCRLHTWLSGLFGTSPRTAEKSVTEYLQECNGANASDSILHSVETLRRKYGSNKGRVEVRTELPDTAQARVIDVRGTQPNFERGLLATEPQSTPPCGALVTAKPCQSVTVPGPSTVLSREALYIILGTASPDQKAAQLQITMRGNAESNANLSERPGMLDGPIGVSGRSGLISCTNSELKTF</sequence>
<protein>
    <submittedName>
        <fullName evidence="1">Uncharacterized protein</fullName>
    </submittedName>
</protein>
<name>A0ACC2IL22_9PLEO</name>
<gene>
    <name evidence="1" type="ORF">OPT61_g2600</name>
</gene>
<keyword evidence="2" id="KW-1185">Reference proteome</keyword>
<comment type="caution">
    <text evidence="1">The sequence shown here is derived from an EMBL/GenBank/DDBJ whole genome shotgun (WGS) entry which is preliminary data.</text>
</comment>